<dbReference type="InterPro" id="IPR016914">
    <property type="entry name" value="TrmL"/>
</dbReference>
<evidence type="ECO:0000256" key="1">
    <source>
        <dbReference type="ARBA" id="ARBA00022490"/>
    </source>
</evidence>
<reference evidence="7 8" key="1">
    <citation type="submission" date="2016-11" db="EMBL/GenBank/DDBJ databases">
        <title>The macronuclear genome of Stentor coeruleus: a giant cell with tiny introns.</title>
        <authorList>
            <person name="Slabodnick M."/>
            <person name="Ruby J.G."/>
            <person name="Reiff S.B."/>
            <person name="Swart E.C."/>
            <person name="Gosai S."/>
            <person name="Prabakaran S."/>
            <person name="Witkowska E."/>
            <person name="Larue G.E."/>
            <person name="Fisher S."/>
            <person name="Freeman R.M."/>
            <person name="Gunawardena J."/>
            <person name="Chu W."/>
            <person name="Stover N.A."/>
            <person name="Gregory B.D."/>
            <person name="Nowacki M."/>
            <person name="Derisi J."/>
            <person name="Roy S.W."/>
            <person name="Marshall W.F."/>
            <person name="Sood P."/>
        </authorList>
    </citation>
    <scope>NUCLEOTIDE SEQUENCE [LARGE SCALE GENOMIC DNA]</scope>
    <source>
        <strain evidence="7">WM001</strain>
    </source>
</reference>
<dbReference type="OrthoDB" id="5580682at2759"/>
<dbReference type="AlphaFoldDB" id="A0A1R2CRR5"/>
<dbReference type="InterPro" id="IPR029026">
    <property type="entry name" value="tRNA_m1G_MTases_N"/>
</dbReference>
<name>A0A1R2CRR5_9CILI</name>
<evidence type="ECO:0000256" key="5">
    <source>
        <dbReference type="ARBA" id="ARBA00022694"/>
    </source>
</evidence>
<evidence type="ECO:0000313" key="8">
    <source>
        <dbReference type="Proteomes" id="UP000187209"/>
    </source>
</evidence>
<comment type="caution">
    <text evidence="7">The sequence shown here is derived from an EMBL/GenBank/DDBJ whole genome shotgun (WGS) entry which is preliminary data.</text>
</comment>
<dbReference type="GO" id="GO:0002130">
    <property type="term" value="P:wobble position ribose methylation"/>
    <property type="evidence" value="ECO:0007669"/>
    <property type="project" value="TreeGrafter"/>
</dbReference>
<keyword evidence="3" id="KW-0808">Transferase</keyword>
<dbReference type="Gene3D" id="3.40.1280.10">
    <property type="match status" value="1"/>
</dbReference>
<keyword evidence="8" id="KW-1185">Reference proteome</keyword>
<keyword evidence="5" id="KW-0819">tRNA processing</keyword>
<dbReference type="GO" id="GO:0003723">
    <property type="term" value="F:RNA binding"/>
    <property type="evidence" value="ECO:0007669"/>
    <property type="project" value="InterPro"/>
</dbReference>
<dbReference type="GO" id="GO:0008173">
    <property type="term" value="F:RNA methyltransferase activity"/>
    <property type="evidence" value="ECO:0007669"/>
    <property type="project" value="InterPro"/>
</dbReference>
<proteinExistence type="inferred from homology"/>
<organism evidence="7 8">
    <name type="scientific">Stentor coeruleus</name>
    <dbReference type="NCBI Taxonomy" id="5963"/>
    <lineage>
        <taxon>Eukaryota</taxon>
        <taxon>Sar</taxon>
        <taxon>Alveolata</taxon>
        <taxon>Ciliophora</taxon>
        <taxon>Postciliodesmatophora</taxon>
        <taxon>Heterotrichea</taxon>
        <taxon>Heterotrichida</taxon>
        <taxon>Stentoridae</taxon>
        <taxon>Stentor</taxon>
    </lineage>
</organism>
<evidence type="ECO:0000313" key="7">
    <source>
        <dbReference type="EMBL" id="OMJ91704.1"/>
    </source>
</evidence>
<dbReference type="CDD" id="cd18094">
    <property type="entry name" value="SpoU-like_TrmL"/>
    <property type="match status" value="1"/>
</dbReference>
<evidence type="ECO:0000259" key="6">
    <source>
        <dbReference type="Pfam" id="PF00588"/>
    </source>
</evidence>
<dbReference type="PANTHER" id="PTHR42971:SF1">
    <property type="entry name" value="TRNA (CYTIDINE(34)-2'-O)-METHYLTRANSFERASE"/>
    <property type="match status" value="1"/>
</dbReference>
<feature type="domain" description="tRNA/rRNA methyltransferase SpoU type" evidence="6">
    <location>
        <begin position="6"/>
        <end position="147"/>
    </location>
</feature>
<sequence>MLGHKLKIILHTPQIPPNTGCIARTCAANNVGLHLIKPIGFDLSDKAVKRAGLDYWHLVDLTIHETWDEFLVYKSQRPGRVLAFSPAGVVRYDMFEYRDDDWILHGQEATGLPLEILRSSDNVLYIPMQNPGVRSLNLAVSAGLSVYQAFNRLNI</sequence>
<evidence type="ECO:0000256" key="2">
    <source>
        <dbReference type="ARBA" id="ARBA00022603"/>
    </source>
</evidence>
<dbReference type="EMBL" id="MPUH01000076">
    <property type="protein sequence ID" value="OMJ91704.1"/>
    <property type="molecule type" value="Genomic_DNA"/>
</dbReference>
<dbReference type="InterPro" id="IPR029028">
    <property type="entry name" value="Alpha/beta_knot_MTases"/>
</dbReference>
<protein>
    <recommendedName>
        <fullName evidence="6">tRNA/rRNA methyltransferase SpoU type domain-containing protein</fullName>
    </recommendedName>
</protein>
<gene>
    <name evidence="7" type="ORF">SteCoe_5734</name>
</gene>
<dbReference type="PANTHER" id="PTHR42971">
    <property type="entry name" value="TRNA (CYTIDINE(34)-2'-O)-METHYLTRANSFERASE"/>
    <property type="match status" value="1"/>
</dbReference>
<keyword evidence="1" id="KW-0963">Cytoplasm</keyword>
<dbReference type="InterPro" id="IPR001537">
    <property type="entry name" value="SpoU_MeTrfase"/>
</dbReference>
<evidence type="ECO:0000256" key="4">
    <source>
        <dbReference type="ARBA" id="ARBA00022691"/>
    </source>
</evidence>
<dbReference type="HAMAP" id="MF_01885">
    <property type="entry name" value="tRNA_methyltr_TrmL"/>
    <property type="match status" value="1"/>
</dbReference>
<evidence type="ECO:0000256" key="3">
    <source>
        <dbReference type="ARBA" id="ARBA00022679"/>
    </source>
</evidence>
<dbReference type="SUPFAM" id="SSF75217">
    <property type="entry name" value="alpha/beta knot"/>
    <property type="match status" value="1"/>
</dbReference>
<dbReference type="Pfam" id="PF00588">
    <property type="entry name" value="SpoU_methylase"/>
    <property type="match status" value="1"/>
</dbReference>
<keyword evidence="2" id="KW-0489">Methyltransferase</keyword>
<dbReference type="PIRSF" id="PIRSF029256">
    <property type="entry name" value="SpoU_TrmH_prd"/>
    <property type="match status" value="1"/>
</dbReference>
<keyword evidence="4" id="KW-0949">S-adenosyl-L-methionine</keyword>
<dbReference type="Proteomes" id="UP000187209">
    <property type="component" value="Unassembled WGS sequence"/>
</dbReference>
<accession>A0A1R2CRR5</accession>